<protein>
    <recommendedName>
        <fullName evidence="3">Beta-lactamase-related domain-containing protein</fullName>
    </recommendedName>
</protein>
<accession>A0A0F9KSJ5</accession>
<evidence type="ECO:0000313" key="2">
    <source>
        <dbReference type="EMBL" id="KKM25073.1"/>
    </source>
</evidence>
<sequence>MNRTSMAKIASYLCLREGNWNGTQILSQEYIQKATTDFDGMISDVYQPYGYSFWLNNYTTNVSWYYASGAFGQNFYVISELDLIVLFNAWSTIGTNQTQILTDYIIPSIIIEEAGEEEEEEETPPPSPIPGYEPLIVIGATIIVYIGIVVVKKKKL</sequence>
<keyword evidence="1" id="KW-1133">Transmembrane helix</keyword>
<organism evidence="2">
    <name type="scientific">marine sediment metagenome</name>
    <dbReference type="NCBI Taxonomy" id="412755"/>
    <lineage>
        <taxon>unclassified sequences</taxon>
        <taxon>metagenomes</taxon>
        <taxon>ecological metagenomes</taxon>
    </lineage>
</organism>
<gene>
    <name evidence="2" type="ORF">LCGC14_1598650</name>
</gene>
<dbReference type="EMBL" id="LAZR01012793">
    <property type="protein sequence ID" value="KKM25073.1"/>
    <property type="molecule type" value="Genomic_DNA"/>
</dbReference>
<dbReference type="InterPro" id="IPR012338">
    <property type="entry name" value="Beta-lactam/transpept-like"/>
</dbReference>
<keyword evidence="1" id="KW-0472">Membrane</keyword>
<evidence type="ECO:0000256" key="1">
    <source>
        <dbReference type="SAM" id="Phobius"/>
    </source>
</evidence>
<comment type="caution">
    <text evidence="2">The sequence shown here is derived from an EMBL/GenBank/DDBJ whole genome shotgun (WGS) entry which is preliminary data.</text>
</comment>
<evidence type="ECO:0008006" key="3">
    <source>
        <dbReference type="Google" id="ProtNLM"/>
    </source>
</evidence>
<dbReference type="AlphaFoldDB" id="A0A0F9KSJ5"/>
<proteinExistence type="predicted"/>
<reference evidence="2" key="1">
    <citation type="journal article" date="2015" name="Nature">
        <title>Complex archaea that bridge the gap between prokaryotes and eukaryotes.</title>
        <authorList>
            <person name="Spang A."/>
            <person name="Saw J.H."/>
            <person name="Jorgensen S.L."/>
            <person name="Zaremba-Niedzwiedzka K."/>
            <person name="Martijn J."/>
            <person name="Lind A.E."/>
            <person name="van Eijk R."/>
            <person name="Schleper C."/>
            <person name="Guy L."/>
            <person name="Ettema T.J."/>
        </authorList>
    </citation>
    <scope>NUCLEOTIDE SEQUENCE</scope>
</reference>
<name>A0A0F9KSJ5_9ZZZZ</name>
<feature type="transmembrane region" description="Helical" evidence="1">
    <location>
        <begin position="132"/>
        <end position="151"/>
    </location>
</feature>
<keyword evidence="1" id="KW-0812">Transmembrane</keyword>
<dbReference type="SUPFAM" id="SSF56601">
    <property type="entry name" value="beta-lactamase/transpeptidase-like"/>
    <property type="match status" value="1"/>
</dbReference>
<dbReference type="Gene3D" id="3.40.710.10">
    <property type="entry name" value="DD-peptidase/beta-lactamase superfamily"/>
    <property type="match status" value="1"/>
</dbReference>